<evidence type="ECO:0000313" key="4">
    <source>
        <dbReference type="Proteomes" id="UP000315060"/>
    </source>
</evidence>
<organism evidence="1 3">
    <name type="scientific">Streptococcus pneumoniae</name>
    <dbReference type="NCBI Taxonomy" id="1313"/>
    <lineage>
        <taxon>Bacteria</taxon>
        <taxon>Bacillati</taxon>
        <taxon>Bacillota</taxon>
        <taxon>Bacilli</taxon>
        <taxon>Lactobacillales</taxon>
        <taxon>Streptococcaceae</taxon>
        <taxon>Streptococcus</taxon>
    </lineage>
</organism>
<dbReference type="Proteomes" id="UP000315060">
    <property type="component" value="Unassembled WGS sequence"/>
</dbReference>
<dbReference type="EMBL" id="VMYC01000119">
    <property type="protein sequence ID" value="TVX69359.1"/>
    <property type="molecule type" value="Genomic_DNA"/>
</dbReference>
<evidence type="ECO:0000313" key="1">
    <source>
        <dbReference type="EMBL" id="CKI90875.1"/>
    </source>
</evidence>
<comment type="caution">
    <text evidence="1">The sequence shown here is derived from an EMBL/GenBank/DDBJ whole genome shotgun (WGS) entry which is preliminary data.</text>
</comment>
<accession>A0A064C064</accession>
<gene>
    <name evidence="2" type="ORF">AZJ28_07370</name>
    <name evidence="1" type="ORF">ERS096071_00347</name>
</gene>
<dbReference type="Proteomes" id="UP000045541">
    <property type="component" value="Unassembled WGS sequence"/>
</dbReference>
<name>A0A064C064_STREE</name>
<reference evidence="2 4" key="2">
    <citation type="submission" date="2019-07" db="EMBL/GenBank/DDBJ databases">
        <authorList>
            <person name="Mohale T."/>
        </authorList>
    </citation>
    <scope>NUCLEOTIDE SEQUENCE [LARGE SCALE GENOMIC DNA]</scope>
    <source>
        <strain evidence="2 4">NTPn 59</strain>
    </source>
</reference>
<protein>
    <submittedName>
        <fullName evidence="1">Uncharacterized protein</fullName>
    </submittedName>
</protein>
<evidence type="ECO:0000313" key="2">
    <source>
        <dbReference type="EMBL" id="TVX69359.1"/>
    </source>
</evidence>
<reference evidence="1 3" key="1">
    <citation type="submission" date="2015-03" db="EMBL/GenBank/DDBJ databases">
        <authorList>
            <consortium name="Pathogen Informatics"/>
            <person name="Murphy D."/>
        </authorList>
    </citation>
    <scope>NUCLEOTIDE SEQUENCE [LARGE SCALE GENOMIC DNA]</scope>
    <source>
        <strain evidence="1 3">0310</strain>
    </source>
</reference>
<dbReference type="EMBL" id="CMWB01000004">
    <property type="protein sequence ID" value="CKI90875.1"/>
    <property type="molecule type" value="Genomic_DNA"/>
</dbReference>
<evidence type="ECO:0000313" key="3">
    <source>
        <dbReference type="Proteomes" id="UP000045541"/>
    </source>
</evidence>
<sequence>MTITINFTEKNSYITDYLNKHGINTTTMDFDDFMALMEDIEDARAADQAYMEYLADPNPKTYTTDELLESLGMTREDIA</sequence>
<proteinExistence type="predicted"/>
<dbReference type="AlphaFoldDB" id="A0A064C064"/>